<dbReference type="GO" id="GO:0008168">
    <property type="term" value="F:methyltransferase activity"/>
    <property type="evidence" value="ECO:0007669"/>
    <property type="project" value="InterPro"/>
</dbReference>
<proteinExistence type="predicted"/>
<feature type="compositionally biased region" description="Low complexity" evidence="1">
    <location>
        <begin position="7"/>
        <end position="19"/>
    </location>
</feature>
<dbReference type="Proteomes" id="UP000265180">
    <property type="component" value="Chromosome 9"/>
</dbReference>
<dbReference type="SUPFAM" id="SSF56672">
    <property type="entry name" value="DNA/RNA polymerases"/>
    <property type="match status" value="1"/>
</dbReference>
<reference key="1">
    <citation type="journal article" date="2007" name="Nature">
        <title>The medaka draft genome and insights into vertebrate genome evolution.</title>
        <authorList>
            <person name="Kasahara M."/>
            <person name="Naruse K."/>
            <person name="Sasaki S."/>
            <person name="Nakatani Y."/>
            <person name="Qu W."/>
            <person name="Ahsan B."/>
            <person name="Yamada T."/>
            <person name="Nagayasu Y."/>
            <person name="Doi K."/>
            <person name="Kasai Y."/>
            <person name="Jindo T."/>
            <person name="Kobayashi D."/>
            <person name="Shimada A."/>
            <person name="Toyoda A."/>
            <person name="Kuroki Y."/>
            <person name="Fujiyama A."/>
            <person name="Sasaki T."/>
            <person name="Shimizu A."/>
            <person name="Asakawa S."/>
            <person name="Shimizu N."/>
            <person name="Hashimoto S."/>
            <person name="Yang J."/>
            <person name="Lee Y."/>
            <person name="Matsushima K."/>
            <person name="Sugano S."/>
            <person name="Sakaizumi M."/>
            <person name="Narita T."/>
            <person name="Ohishi K."/>
            <person name="Haga S."/>
            <person name="Ohta F."/>
            <person name="Nomoto H."/>
            <person name="Nogata K."/>
            <person name="Morishita T."/>
            <person name="Endo T."/>
            <person name="Shin-I T."/>
            <person name="Takeda H."/>
            <person name="Morishita S."/>
            <person name="Kohara Y."/>
        </authorList>
    </citation>
    <scope>NUCLEOTIDE SEQUENCE [LARGE SCALE GENOMIC DNA]</scope>
    <source>
        <strain>Hd-rR</strain>
    </source>
</reference>
<dbReference type="InterPro" id="IPR015095">
    <property type="entry name" value="AlkB_hom8_N"/>
</dbReference>
<dbReference type="Pfam" id="PF09004">
    <property type="entry name" value="ALKBH8_N"/>
    <property type="match status" value="1"/>
</dbReference>
<organism evidence="3 4">
    <name type="scientific">Oryzias latipes</name>
    <name type="common">Japanese rice fish</name>
    <name type="synonym">Japanese killifish</name>
    <dbReference type="NCBI Taxonomy" id="8090"/>
    <lineage>
        <taxon>Eukaryota</taxon>
        <taxon>Metazoa</taxon>
        <taxon>Chordata</taxon>
        <taxon>Craniata</taxon>
        <taxon>Vertebrata</taxon>
        <taxon>Euteleostomi</taxon>
        <taxon>Actinopterygii</taxon>
        <taxon>Neopterygii</taxon>
        <taxon>Teleostei</taxon>
        <taxon>Neoteleostei</taxon>
        <taxon>Acanthomorphata</taxon>
        <taxon>Ovalentaria</taxon>
        <taxon>Atherinomorphae</taxon>
        <taxon>Beloniformes</taxon>
        <taxon>Adrianichthyidae</taxon>
        <taxon>Oryziinae</taxon>
        <taxon>Oryzias</taxon>
    </lineage>
</organism>
<dbReference type="Pfam" id="PF00078">
    <property type="entry name" value="RVT_1"/>
    <property type="match status" value="1"/>
</dbReference>
<feature type="region of interest" description="Disordered" evidence="1">
    <location>
        <begin position="1"/>
        <end position="21"/>
    </location>
</feature>
<dbReference type="SUPFAM" id="SSF56219">
    <property type="entry name" value="DNase I-like"/>
    <property type="match status" value="1"/>
</dbReference>
<accession>A0A3P9L5R4</accession>
<dbReference type="PROSITE" id="PS50878">
    <property type="entry name" value="RT_POL"/>
    <property type="match status" value="1"/>
</dbReference>
<evidence type="ECO:0000256" key="1">
    <source>
        <dbReference type="SAM" id="MobiDB-lite"/>
    </source>
</evidence>
<sequence>MAHGTQHMAARMSAAASHAPGTNTVYRTGFDDYALSTDSMVSLTDTTSARKRIKYSRTEITTITDSLDSNTTTAGPGLKALLGRLHLLRTPKWRKDVGRTESKRKRCARTRKRGKRGGVLARLKANAGRPPIPSLFLANVRSLDNKMDMLRLRLGASSEMRNSAVICLTETWLKDNMPDPAFQLDGRLLFRADRNQQSGKTRGGGLCIYIHNGWCTNCTVVNSHCSEAIEHMTVKCRPHYLPREFTAVFIMAVYIPPGANANANEALTELHNNISSLQHRHPEAFYVIAGDFNHVNLTDTLPKFHQHINFPTRGNNILDCVYTNKKDAYRAVPHPHLGFSDHIAIMLAPVYRPLLRRQAPTQRTITVWPSEAASALQDCFQHTDWQIFREAASHEGEVDLEDYASGVLGYISKCTEDVTSTRTVTDYPNQKPWLNAEVRALLKHRNAAFQSGDKVALRAARRELLAGVRRAKAAYAQRIQGHFTSNDPRSMWKGIKCITDYNTRDAQCPEDPSLPDALNLFYSRFEDSNTAPPSTKLTIPPGEEPFSVTPAEVRRTLQRINPHKAAGPDNIPGRVLKDCAHQLTEVLTDIFNTSLMQAVVPTCLKTATIIPIPKSSTVTGLNDYRPVALTPIVMKCFEKLVMTRITESIDITKDLHQYAYRSNRSTEDAISSVVHTTLTHLENKNAYVRLLFVDFTSAFNTIIPQTLTQKLHTLGLNPTLCNWVLDFLTDRPQSVKIRNVSSSPITLSTGSPQGCVLSPLLFTLLTHDCTASHPSCLIVKFADDTAVVGRISNNDESDYRQEVEHLESWCRDNNLCINGKKTKEMIMDFRKDRCPPSPIHIGGDAVEVVSSFRYLGVHISSDLTWSTNTSCLVKKAHQRLYFLRRLKRAGMGIPVMTSFYRCVVESVMTSCITVWHGSCSAAERKALQRVTKAAQRTVGCSLPSTTDIYTTRCRKRASRILKDPTHPSHPLFSLLPSGRRLRSIKSRTTRLRNSFFPEAVRLLNSG</sequence>
<reference evidence="3" key="4">
    <citation type="submission" date="2025-09" db="UniProtKB">
        <authorList>
            <consortium name="Ensembl"/>
        </authorList>
    </citation>
    <scope>IDENTIFICATION</scope>
    <source>
        <strain evidence="3">HNI</strain>
    </source>
</reference>
<feature type="domain" description="Reverse transcriptase" evidence="2">
    <location>
        <begin position="593"/>
        <end position="859"/>
    </location>
</feature>
<reference evidence="3 4" key="2">
    <citation type="submission" date="2017-04" db="EMBL/GenBank/DDBJ databases">
        <title>CpG methylation of centromeres and impact of large insertions on vertebrate speciation.</title>
        <authorList>
            <person name="Ichikawa K."/>
            <person name="Yoshimura J."/>
            <person name="Morishita S."/>
        </authorList>
    </citation>
    <scope>NUCLEOTIDE SEQUENCE</scope>
    <source>
        <strain evidence="3 4">HNI</strain>
    </source>
</reference>
<dbReference type="InterPro" id="IPR000477">
    <property type="entry name" value="RT_dom"/>
</dbReference>
<dbReference type="GO" id="GO:0016706">
    <property type="term" value="F:2-oxoglutarate-dependent dioxygenase activity"/>
    <property type="evidence" value="ECO:0007669"/>
    <property type="project" value="InterPro"/>
</dbReference>
<reference evidence="3" key="3">
    <citation type="submission" date="2025-08" db="UniProtKB">
        <authorList>
            <consortium name="Ensembl"/>
        </authorList>
    </citation>
    <scope>IDENTIFICATION</scope>
    <source>
        <strain evidence="3">HNI</strain>
    </source>
</reference>
<dbReference type="AlphaFoldDB" id="A0A3P9L5R4"/>
<dbReference type="CDD" id="cd01650">
    <property type="entry name" value="RT_nLTR_like"/>
    <property type="match status" value="1"/>
</dbReference>
<evidence type="ECO:0000313" key="4">
    <source>
        <dbReference type="Proteomes" id="UP000265180"/>
    </source>
</evidence>
<dbReference type="PANTHER" id="PTHR47510:SF3">
    <property type="entry name" value="ENDO_EXONUCLEASE_PHOSPHATASE DOMAIN-CONTAINING PROTEIN"/>
    <property type="match status" value="1"/>
</dbReference>
<name>A0A3P9L5R4_ORYLA</name>
<dbReference type="PANTHER" id="PTHR47510">
    <property type="entry name" value="REVERSE TRANSCRIPTASE DOMAIN-CONTAINING PROTEIN"/>
    <property type="match status" value="1"/>
</dbReference>
<evidence type="ECO:0000259" key="2">
    <source>
        <dbReference type="PROSITE" id="PS50878"/>
    </source>
</evidence>
<dbReference type="Gene3D" id="3.60.10.10">
    <property type="entry name" value="Endonuclease/exonuclease/phosphatase"/>
    <property type="match status" value="1"/>
</dbReference>
<dbReference type="InterPro" id="IPR043502">
    <property type="entry name" value="DNA/RNA_pol_sf"/>
</dbReference>
<dbReference type="InterPro" id="IPR036691">
    <property type="entry name" value="Endo/exonu/phosph_ase_sf"/>
</dbReference>
<protein>
    <recommendedName>
        <fullName evidence="2">Reverse transcriptase domain-containing protein</fullName>
    </recommendedName>
</protein>
<evidence type="ECO:0000313" key="3">
    <source>
        <dbReference type="Ensembl" id="ENSORLP00020015927.1"/>
    </source>
</evidence>
<dbReference type="Ensembl" id="ENSORLT00020024081.1">
    <property type="protein sequence ID" value="ENSORLP00020015927.1"/>
    <property type="gene ID" value="ENSORLG00020016962.1"/>
</dbReference>